<dbReference type="Pfam" id="PF20656">
    <property type="entry name" value="MS_N"/>
    <property type="match status" value="1"/>
</dbReference>
<feature type="domain" description="Malate synthase N-terminal" evidence="10">
    <location>
        <begin position="18"/>
        <end position="62"/>
    </location>
</feature>
<dbReference type="InterPro" id="IPR011076">
    <property type="entry name" value="Malate_synth_sf"/>
</dbReference>
<comment type="similarity">
    <text evidence="1">Belongs to the malate synthase family.</text>
</comment>
<feature type="active site" description="Proton donor" evidence="8">
    <location>
        <position position="444"/>
    </location>
</feature>
<feature type="domain" description="Malate synthase C-terminal" evidence="11">
    <location>
        <begin position="410"/>
        <end position="519"/>
    </location>
</feature>
<proteinExistence type="inferred from homology"/>
<sequence>MAIELIRSGVDDEALGRLFTDEALVFLEALHGAFSSKRQSLLAKRLLRNEALRSGERFHFDEHSRARTDSEWKTAEIPEDLLLRRVEITGPTDAKMVINALNSGADVFMADFEDSNAPSLSNMVSGQITLQQAIRRTLTFENGSGKSYALGDELATLIIRPRGWHLLERHLLVDGDPIAGALFDFGLYLVHNYKQLESIGSGPYFYLPKLESGEEAKLWAEIFEFSERWFDLKHSTIKVTVLLETFPAVFEIDEILYELRNWIVGMNAGRWDYLFSFIKTYGKLGSRYLLPDRNSVTMDVPFMRAYCDLLVQSCHRRGAYAIGGMAAFIPSRKDPAVNESALERVRSDKSRELQQGFDGSWVAHPDLVPVCMEVFSSGLKGRPNQLQVLRDDVVVRESELSDINFNGATMTMEGLTNDVSVSLRYITSWLKGQGAVAIYNLMEDAATAEIARSQIWQWVNNSVELAEGVRVESSVVENLIDQEVQMLGSDETVRTAAQILREVALSSELPDFLTTVAYRYTKN</sequence>
<dbReference type="Gene3D" id="3.20.20.360">
    <property type="entry name" value="Malate synthase, domain 3"/>
    <property type="match status" value="1"/>
</dbReference>
<dbReference type="FunFam" id="3.20.20.360:FF:000001">
    <property type="entry name" value="Malate synthase"/>
    <property type="match status" value="1"/>
</dbReference>
<evidence type="ECO:0000256" key="4">
    <source>
        <dbReference type="ARBA" id="ARBA00022532"/>
    </source>
</evidence>
<dbReference type="Proteomes" id="UP000184295">
    <property type="component" value="Unassembled WGS sequence"/>
</dbReference>
<keyword evidence="5" id="KW-0808">Transferase</keyword>
<dbReference type="EC" id="2.3.3.9" evidence="2"/>
<dbReference type="PANTHER" id="PTHR42902:SF1">
    <property type="entry name" value="MALATE SYNTHASE 1-RELATED"/>
    <property type="match status" value="1"/>
</dbReference>
<reference evidence="13" key="1">
    <citation type="submission" date="2016-11" db="EMBL/GenBank/DDBJ databases">
        <authorList>
            <person name="Varghese N."/>
            <person name="Submissions S."/>
        </authorList>
    </citation>
    <scope>NUCLEOTIDE SEQUENCE [LARGE SCALE GENOMIC DNA]</scope>
    <source>
        <strain evidence="13">DSM 19514</strain>
    </source>
</reference>
<keyword evidence="4" id="KW-0816">Tricarboxylic acid cycle</keyword>
<evidence type="ECO:0000256" key="7">
    <source>
        <dbReference type="ARBA" id="ARBA00068441"/>
    </source>
</evidence>
<name>A0A1M4S7L7_9ACTN</name>
<evidence type="ECO:0000256" key="1">
    <source>
        <dbReference type="ARBA" id="ARBA00006394"/>
    </source>
</evidence>
<comment type="catalytic activity">
    <reaction evidence="6">
        <text>glyoxylate + acetyl-CoA + H2O = (S)-malate + CoA + H(+)</text>
        <dbReference type="Rhea" id="RHEA:18181"/>
        <dbReference type="ChEBI" id="CHEBI:15377"/>
        <dbReference type="ChEBI" id="CHEBI:15378"/>
        <dbReference type="ChEBI" id="CHEBI:15589"/>
        <dbReference type="ChEBI" id="CHEBI:36655"/>
        <dbReference type="ChEBI" id="CHEBI:57287"/>
        <dbReference type="ChEBI" id="CHEBI:57288"/>
        <dbReference type="EC" id="2.3.3.9"/>
    </reaction>
</comment>
<dbReference type="GO" id="GO:0005737">
    <property type="term" value="C:cytoplasm"/>
    <property type="evidence" value="ECO:0007669"/>
    <property type="project" value="TreeGrafter"/>
</dbReference>
<evidence type="ECO:0000259" key="9">
    <source>
        <dbReference type="Pfam" id="PF01274"/>
    </source>
</evidence>
<dbReference type="EMBL" id="FQUL01000001">
    <property type="protein sequence ID" value="SHE28192.1"/>
    <property type="molecule type" value="Genomic_DNA"/>
</dbReference>
<dbReference type="InterPro" id="IPR046363">
    <property type="entry name" value="MS_N_TIM-barrel_dom"/>
</dbReference>
<feature type="active site" description="Proton acceptor" evidence="8">
    <location>
        <position position="160"/>
    </location>
</feature>
<evidence type="ECO:0000313" key="12">
    <source>
        <dbReference type="EMBL" id="SHE28192.1"/>
    </source>
</evidence>
<keyword evidence="13" id="KW-1185">Reference proteome</keyword>
<dbReference type="PIRSF" id="PIRSF001363">
    <property type="entry name" value="Malate_synth"/>
    <property type="match status" value="1"/>
</dbReference>
<evidence type="ECO:0000256" key="5">
    <source>
        <dbReference type="ARBA" id="ARBA00022679"/>
    </source>
</evidence>
<evidence type="ECO:0000259" key="10">
    <source>
        <dbReference type="Pfam" id="PF20656"/>
    </source>
</evidence>
<evidence type="ECO:0000256" key="8">
    <source>
        <dbReference type="PIRSR" id="PIRSR001363-1"/>
    </source>
</evidence>
<dbReference type="Pfam" id="PF20659">
    <property type="entry name" value="MS_C"/>
    <property type="match status" value="1"/>
</dbReference>
<dbReference type="GO" id="GO:0004474">
    <property type="term" value="F:malate synthase activity"/>
    <property type="evidence" value="ECO:0007669"/>
    <property type="project" value="UniProtKB-EC"/>
</dbReference>
<dbReference type="FunFam" id="1.20.1220.12:FF:000001">
    <property type="entry name" value="Malate synthase"/>
    <property type="match status" value="1"/>
</dbReference>
<accession>A0A1M4S7L7</accession>
<dbReference type="Pfam" id="PF01274">
    <property type="entry name" value="MS_TIM-barrel"/>
    <property type="match status" value="1"/>
</dbReference>
<evidence type="ECO:0000256" key="3">
    <source>
        <dbReference type="ARBA" id="ARBA00022435"/>
    </source>
</evidence>
<dbReference type="InterPro" id="IPR048356">
    <property type="entry name" value="MS_N"/>
</dbReference>
<evidence type="ECO:0000256" key="2">
    <source>
        <dbReference type="ARBA" id="ARBA00012636"/>
    </source>
</evidence>
<dbReference type="GO" id="GO:0006097">
    <property type="term" value="P:glyoxylate cycle"/>
    <property type="evidence" value="ECO:0007669"/>
    <property type="project" value="UniProtKB-KW"/>
</dbReference>
<organism evidence="12 13">
    <name type="scientific">Ferrithrix thermotolerans DSM 19514</name>
    <dbReference type="NCBI Taxonomy" id="1121881"/>
    <lineage>
        <taxon>Bacteria</taxon>
        <taxon>Bacillati</taxon>
        <taxon>Actinomycetota</taxon>
        <taxon>Acidimicrobiia</taxon>
        <taxon>Acidimicrobiales</taxon>
        <taxon>Acidimicrobiaceae</taxon>
        <taxon>Ferrithrix</taxon>
    </lineage>
</organism>
<dbReference type="InterPro" id="IPR001465">
    <property type="entry name" value="Malate_synthase_TIM"/>
</dbReference>
<dbReference type="NCBIfam" id="TIGR01344">
    <property type="entry name" value="malate_syn_A"/>
    <property type="match status" value="1"/>
</dbReference>
<dbReference type="SUPFAM" id="SSF51645">
    <property type="entry name" value="Malate synthase G"/>
    <property type="match status" value="1"/>
</dbReference>
<dbReference type="InterPro" id="IPR048355">
    <property type="entry name" value="MS_C"/>
</dbReference>
<evidence type="ECO:0000259" key="11">
    <source>
        <dbReference type="Pfam" id="PF20659"/>
    </source>
</evidence>
<dbReference type="Gene3D" id="1.20.1220.12">
    <property type="entry name" value="Malate synthase, domain III"/>
    <property type="match status" value="1"/>
</dbReference>
<dbReference type="CDD" id="cd00727">
    <property type="entry name" value="malate_synt_A"/>
    <property type="match status" value="1"/>
</dbReference>
<evidence type="ECO:0000313" key="13">
    <source>
        <dbReference type="Proteomes" id="UP000184295"/>
    </source>
</evidence>
<dbReference type="RefSeq" id="WP_218587373.1">
    <property type="nucleotide sequence ID" value="NZ_FQUL01000001.1"/>
</dbReference>
<dbReference type="InterPro" id="IPR044856">
    <property type="entry name" value="Malate_synth_C_sf"/>
</dbReference>
<dbReference type="PANTHER" id="PTHR42902">
    <property type="entry name" value="MALATE SYNTHASE"/>
    <property type="match status" value="1"/>
</dbReference>
<evidence type="ECO:0000256" key="6">
    <source>
        <dbReference type="ARBA" id="ARBA00047918"/>
    </source>
</evidence>
<gene>
    <name evidence="12" type="ORF">SAMN02745225_00158</name>
</gene>
<protein>
    <recommendedName>
        <fullName evidence="7">Malate synthase</fullName>
        <ecNumber evidence="2">2.3.3.9</ecNumber>
    </recommendedName>
</protein>
<dbReference type="STRING" id="1121881.SAMN02745225_00158"/>
<dbReference type="AlphaFoldDB" id="A0A1M4S7L7"/>
<feature type="domain" description="Malate synthase TIM barrel" evidence="9">
    <location>
        <begin position="156"/>
        <end position="400"/>
    </location>
</feature>
<keyword evidence="3" id="KW-0329">Glyoxylate bypass</keyword>
<dbReference type="GO" id="GO:0006099">
    <property type="term" value="P:tricarboxylic acid cycle"/>
    <property type="evidence" value="ECO:0007669"/>
    <property type="project" value="UniProtKB-KW"/>
</dbReference>
<dbReference type="InterPro" id="IPR006252">
    <property type="entry name" value="Malate_synthA"/>
</dbReference>